<sequence length="569" mass="61148">MDDRQALRLHSLGEKTPQLVFRNGLVFNVFTGELLPGDIAVQNGVIVGVGSYRGEREVDLGERVVIPGLIDAHMHLESTMVSPRLFAEKILPWGTTTLIADPHEIANVLGAKGISYLLEETKGLPLNVYLMLPSCVPATRFEHNGAPLSAQEMAQFLHHPRVLGLGEVMDCPAVLAGDPDKLEKLRLFAGKPIDGHAPGLTGKELAAYRLLGVSSDHECTTFQEALEKLRCGMTIQVREGSAARNLDAILTGAVKMGLPLDRFVFCTDDKHLDDIAREGHIRWNVLRAIQLGVPPGEAVKMATLYPAHLYGLSDLGAIAPGFRADLVVLDSLEEMAVHSVYKDGVLVSRKGSSPTLPPNPRPIDPACLDTVHLGRLTPESLALPVQGEIPVITLLPGSIVTKKEISAVPTAGGCFQPQGEFYKIAVAERHHATGNIGVGVVKGFGVKNGAIASTIAHDAHNMIVVGDNDRDMLLAMEELARCHGGYTVVENGRVAGTLPLPIAGLFTDDRTADIQGKLGELIAKVRAMGVRPEVEPFITLSFVSLTCIPEIRITDLGVFDFATQSFLLP</sequence>
<feature type="domain" description="Adenine deaminase C-terminal" evidence="8">
    <location>
        <begin position="399"/>
        <end position="564"/>
    </location>
</feature>
<keyword evidence="4 6" id="KW-0464">Manganese</keyword>
<keyword evidence="3 6" id="KW-0378">Hydrolase</keyword>
<protein>
    <recommendedName>
        <fullName evidence="2 6">Adenine deaminase</fullName>
        <shortName evidence="6">Adenase</shortName>
        <shortName evidence="6">Adenine aminase</shortName>
        <ecNumber evidence="2 6">3.5.4.2</ecNumber>
    </recommendedName>
</protein>
<feature type="domain" description="Amidohydrolase-related" evidence="7">
    <location>
        <begin position="64"/>
        <end position="347"/>
    </location>
</feature>
<dbReference type="GO" id="GO:0000034">
    <property type="term" value="F:adenine deaminase activity"/>
    <property type="evidence" value="ECO:0007669"/>
    <property type="project" value="UniProtKB-UniRule"/>
</dbReference>
<evidence type="ECO:0000256" key="2">
    <source>
        <dbReference type="ARBA" id="ARBA00012782"/>
    </source>
</evidence>
<dbReference type="GO" id="GO:0006146">
    <property type="term" value="P:adenine catabolic process"/>
    <property type="evidence" value="ECO:0007669"/>
    <property type="project" value="InterPro"/>
</dbReference>
<dbReference type="EMBL" id="CACRSL010000003">
    <property type="protein sequence ID" value="VYS95863.1"/>
    <property type="molecule type" value="Genomic_DNA"/>
</dbReference>
<dbReference type="InterPro" id="IPR032466">
    <property type="entry name" value="Metal_Hydrolase"/>
</dbReference>
<dbReference type="Pfam" id="PF13382">
    <property type="entry name" value="Adenine_deam_C"/>
    <property type="match status" value="1"/>
</dbReference>
<dbReference type="Gene3D" id="2.30.40.10">
    <property type="entry name" value="Urease, subunit C, domain 1"/>
    <property type="match status" value="1"/>
</dbReference>
<dbReference type="InterPro" id="IPR006680">
    <property type="entry name" value="Amidohydro-rel"/>
</dbReference>
<dbReference type="SUPFAM" id="SSF51338">
    <property type="entry name" value="Composite domain of metallo-dependent hydrolases"/>
    <property type="match status" value="1"/>
</dbReference>
<proteinExistence type="inferred from homology"/>
<dbReference type="CDD" id="cd01295">
    <property type="entry name" value="AdeC"/>
    <property type="match status" value="1"/>
</dbReference>
<comment type="catalytic activity">
    <reaction evidence="5 6">
        <text>adenine + H2O + H(+) = hypoxanthine + NH4(+)</text>
        <dbReference type="Rhea" id="RHEA:23688"/>
        <dbReference type="ChEBI" id="CHEBI:15377"/>
        <dbReference type="ChEBI" id="CHEBI:15378"/>
        <dbReference type="ChEBI" id="CHEBI:16708"/>
        <dbReference type="ChEBI" id="CHEBI:17368"/>
        <dbReference type="ChEBI" id="CHEBI:28938"/>
        <dbReference type="EC" id="3.5.4.2"/>
    </reaction>
</comment>
<dbReference type="Gene3D" id="3.20.20.140">
    <property type="entry name" value="Metal-dependent hydrolases"/>
    <property type="match status" value="1"/>
</dbReference>
<name>A0A6N2SQ97_9FIRM</name>
<evidence type="ECO:0000256" key="6">
    <source>
        <dbReference type="HAMAP-Rule" id="MF_01518"/>
    </source>
</evidence>
<dbReference type="PANTHER" id="PTHR11113:SF2">
    <property type="entry name" value="ADENINE DEAMINASE"/>
    <property type="match status" value="1"/>
</dbReference>
<organism evidence="9">
    <name type="scientific">uncultured Anaerotruncus sp</name>
    <dbReference type="NCBI Taxonomy" id="905011"/>
    <lineage>
        <taxon>Bacteria</taxon>
        <taxon>Bacillati</taxon>
        <taxon>Bacillota</taxon>
        <taxon>Clostridia</taxon>
        <taxon>Eubacteriales</taxon>
        <taxon>Oscillospiraceae</taxon>
        <taxon>Anaerotruncus</taxon>
        <taxon>environmental samples</taxon>
    </lineage>
</organism>
<evidence type="ECO:0000256" key="1">
    <source>
        <dbReference type="ARBA" id="ARBA00006773"/>
    </source>
</evidence>
<reference evidence="9" key="1">
    <citation type="submission" date="2019-11" db="EMBL/GenBank/DDBJ databases">
        <authorList>
            <person name="Feng L."/>
        </authorList>
    </citation>
    <scope>NUCLEOTIDE SEQUENCE</scope>
    <source>
        <strain evidence="9">AundefinedLFYP135</strain>
    </source>
</reference>
<evidence type="ECO:0000256" key="3">
    <source>
        <dbReference type="ARBA" id="ARBA00022801"/>
    </source>
</evidence>
<dbReference type="Pfam" id="PF01979">
    <property type="entry name" value="Amidohydro_1"/>
    <property type="match status" value="1"/>
</dbReference>
<evidence type="ECO:0000256" key="4">
    <source>
        <dbReference type="ARBA" id="ARBA00023211"/>
    </source>
</evidence>
<dbReference type="SUPFAM" id="SSF51556">
    <property type="entry name" value="Metallo-dependent hydrolases"/>
    <property type="match status" value="1"/>
</dbReference>
<dbReference type="InterPro" id="IPR011059">
    <property type="entry name" value="Metal-dep_hydrolase_composite"/>
</dbReference>
<dbReference type="HAMAP" id="MF_01518">
    <property type="entry name" value="Adenine_deamin"/>
    <property type="match status" value="1"/>
</dbReference>
<evidence type="ECO:0000313" key="9">
    <source>
        <dbReference type="EMBL" id="VYS95863.1"/>
    </source>
</evidence>
<evidence type="ECO:0000259" key="8">
    <source>
        <dbReference type="Pfam" id="PF13382"/>
    </source>
</evidence>
<evidence type="ECO:0000256" key="5">
    <source>
        <dbReference type="ARBA" id="ARBA00047720"/>
    </source>
</evidence>
<accession>A0A6N2SQ97</accession>
<dbReference type="PANTHER" id="PTHR11113">
    <property type="entry name" value="N-ACETYLGLUCOSAMINE-6-PHOSPHATE DEACETYLASE"/>
    <property type="match status" value="1"/>
</dbReference>
<dbReference type="InterPro" id="IPR026912">
    <property type="entry name" value="Adenine_deam_C"/>
</dbReference>
<dbReference type="EC" id="3.5.4.2" evidence="2 6"/>
<comment type="cofactor">
    <cofactor evidence="6">
        <name>Mn(2+)</name>
        <dbReference type="ChEBI" id="CHEBI:29035"/>
    </cofactor>
</comment>
<gene>
    <name evidence="9" type="primary">adeC</name>
    <name evidence="6" type="synonym">ade</name>
    <name evidence="9" type="ORF">AULFYP135_01073</name>
</gene>
<dbReference type="AlphaFoldDB" id="A0A6N2SQ97"/>
<dbReference type="InterPro" id="IPR006679">
    <property type="entry name" value="Adenine_deam"/>
</dbReference>
<dbReference type="NCBIfam" id="TIGR01178">
    <property type="entry name" value="ade"/>
    <property type="match status" value="1"/>
</dbReference>
<evidence type="ECO:0000259" key="7">
    <source>
        <dbReference type="Pfam" id="PF01979"/>
    </source>
</evidence>
<comment type="similarity">
    <text evidence="1 6">Belongs to the metallo-dependent hydrolases superfamily. Adenine deaminase family.</text>
</comment>